<dbReference type="PROSITE" id="PS50263">
    <property type="entry name" value="CN_HYDROLASE"/>
    <property type="match status" value="1"/>
</dbReference>
<evidence type="ECO:0000313" key="3">
    <source>
        <dbReference type="Proteomes" id="UP001213000"/>
    </source>
</evidence>
<name>A0AAD5YUR6_9AGAR</name>
<protein>
    <recommendedName>
        <fullName evidence="1">CN hydrolase domain-containing protein</fullName>
    </recommendedName>
</protein>
<dbReference type="GO" id="GO:0070773">
    <property type="term" value="F:protein-N-terminal glutamine amidohydrolase activity"/>
    <property type="evidence" value="ECO:0007669"/>
    <property type="project" value="InterPro"/>
</dbReference>
<dbReference type="PANTHER" id="PTHR11750">
    <property type="entry name" value="PROTEIN N-TERMINAL AMIDASE"/>
    <property type="match status" value="1"/>
</dbReference>
<dbReference type="Proteomes" id="UP001213000">
    <property type="component" value="Unassembled WGS sequence"/>
</dbReference>
<dbReference type="EMBL" id="JANIEX010000541">
    <property type="protein sequence ID" value="KAJ3565768.1"/>
    <property type="molecule type" value="Genomic_DNA"/>
</dbReference>
<dbReference type="GO" id="GO:0030163">
    <property type="term" value="P:protein catabolic process"/>
    <property type="evidence" value="ECO:0007669"/>
    <property type="project" value="TreeGrafter"/>
</dbReference>
<evidence type="ECO:0000259" key="1">
    <source>
        <dbReference type="PROSITE" id="PS50263"/>
    </source>
</evidence>
<dbReference type="Pfam" id="PF00795">
    <property type="entry name" value="CN_hydrolase"/>
    <property type="match status" value="1"/>
</dbReference>
<dbReference type="Gene3D" id="3.60.110.10">
    <property type="entry name" value="Carbon-nitrogen hydrolase"/>
    <property type="match status" value="1"/>
</dbReference>
<comment type="caution">
    <text evidence="2">The sequence shown here is derived from an EMBL/GenBank/DDBJ whole genome shotgun (WGS) entry which is preliminary data.</text>
</comment>
<gene>
    <name evidence="2" type="ORF">NP233_g7434</name>
</gene>
<reference evidence="2" key="1">
    <citation type="submission" date="2022-07" db="EMBL/GenBank/DDBJ databases">
        <title>Genome Sequence of Leucocoprinus birnbaumii.</title>
        <authorList>
            <person name="Buettner E."/>
        </authorList>
    </citation>
    <scope>NUCLEOTIDE SEQUENCE</scope>
    <source>
        <strain evidence="2">VT141</strain>
    </source>
</reference>
<feature type="domain" description="CN hydrolase" evidence="1">
    <location>
        <begin position="11"/>
        <end position="312"/>
    </location>
</feature>
<accession>A0AAD5YUR6</accession>
<dbReference type="AlphaFoldDB" id="A0AAD5YUR6"/>
<keyword evidence="3" id="KW-1185">Reference proteome</keyword>
<dbReference type="InterPro" id="IPR036526">
    <property type="entry name" value="C-N_Hydrolase_sf"/>
</dbReference>
<proteinExistence type="predicted"/>
<organism evidence="2 3">
    <name type="scientific">Leucocoprinus birnbaumii</name>
    <dbReference type="NCBI Taxonomy" id="56174"/>
    <lineage>
        <taxon>Eukaryota</taxon>
        <taxon>Fungi</taxon>
        <taxon>Dikarya</taxon>
        <taxon>Basidiomycota</taxon>
        <taxon>Agaricomycotina</taxon>
        <taxon>Agaricomycetes</taxon>
        <taxon>Agaricomycetidae</taxon>
        <taxon>Agaricales</taxon>
        <taxon>Agaricineae</taxon>
        <taxon>Agaricaceae</taxon>
        <taxon>Leucocoprinus</taxon>
    </lineage>
</organism>
<evidence type="ECO:0000313" key="2">
    <source>
        <dbReference type="EMBL" id="KAJ3565768.1"/>
    </source>
</evidence>
<dbReference type="InterPro" id="IPR003010">
    <property type="entry name" value="C-N_Hydrolase"/>
</dbReference>
<sequence length="329" mass="36274">MAPGSLQQLKLRIGVVQFFPKLGQVQANLKKAKELTDRLSIIPPGSLDLLCFPEMAFTGYNFESASAVTPFLERPRIGPTSTFCSNLAKKLKCYVTAGYPEGLKSDELERASADDQITSDETEFADEERDSIPVRQIVGANSAVLYGPSGEWIGGYRKTNLFRTDKTWAAAGSGFATYQLPSPLNVVTLAICMDLNPFTSAGWQFETGPYELADYYPDREPDDEPSWSTLQYWAVRLRPLWDGTYASNNEPAGKTKTTTVVVCNRTGEENGATFAGSSALFQMNRAQGRPKLVDMMTKEEEGIRIWTIQLDPSTDMPKMSIDPSSSPLA</sequence>
<dbReference type="InterPro" id="IPR039703">
    <property type="entry name" value="Nta1"/>
</dbReference>
<dbReference type="GO" id="GO:0008418">
    <property type="term" value="F:protein-N-terminal asparagine amidohydrolase activity"/>
    <property type="evidence" value="ECO:0007669"/>
    <property type="project" value="InterPro"/>
</dbReference>
<dbReference type="PANTHER" id="PTHR11750:SF26">
    <property type="entry name" value="PROTEIN N-TERMINAL AMIDASE"/>
    <property type="match status" value="1"/>
</dbReference>
<dbReference type="SUPFAM" id="SSF56317">
    <property type="entry name" value="Carbon-nitrogen hydrolase"/>
    <property type="match status" value="1"/>
</dbReference>